<evidence type="ECO:0000259" key="1">
    <source>
        <dbReference type="SMART" id="SM00642"/>
    </source>
</evidence>
<keyword evidence="3" id="KW-1185">Reference proteome</keyword>
<dbReference type="Proteomes" id="UP000298381">
    <property type="component" value="Unassembled WGS sequence"/>
</dbReference>
<dbReference type="RefSeq" id="WP_135270790.1">
    <property type="nucleotide sequence ID" value="NZ_SRIB01000004.1"/>
</dbReference>
<feature type="domain" description="Glycosyl hydrolase family 13 catalytic" evidence="1">
    <location>
        <begin position="63"/>
        <end position="499"/>
    </location>
</feature>
<dbReference type="Gene3D" id="2.60.40.1180">
    <property type="entry name" value="Golgi alpha-mannosidase II"/>
    <property type="match status" value="1"/>
</dbReference>
<dbReference type="Pfam" id="PF00128">
    <property type="entry name" value="Alpha-amylase"/>
    <property type="match status" value="1"/>
</dbReference>
<proteinExistence type="predicted"/>
<dbReference type="EMBL" id="SRIB01000004">
    <property type="protein sequence ID" value="TFZ40764.1"/>
    <property type="molecule type" value="Genomic_DNA"/>
</dbReference>
<dbReference type="SUPFAM" id="SSF51445">
    <property type="entry name" value="(Trans)glycosidases"/>
    <property type="match status" value="1"/>
</dbReference>
<dbReference type="InterPro" id="IPR006047">
    <property type="entry name" value="GH13_cat_dom"/>
</dbReference>
<comment type="caution">
    <text evidence="2">The sequence shown here is derived from an EMBL/GenBank/DDBJ whole genome shotgun (WGS) entry which is preliminary data.</text>
</comment>
<dbReference type="OrthoDB" id="9805159at2"/>
<dbReference type="GO" id="GO:0005975">
    <property type="term" value="P:carbohydrate metabolic process"/>
    <property type="evidence" value="ECO:0007669"/>
    <property type="project" value="InterPro"/>
</dbReference>
<reference evidence="2 3" key="1">
    <citation type="submission" date="2019-03" db="EMBL/GenBank/DDBJ databases">
        <title>Draft genome sequence data and analysis of a Fermenting Bacterium, Soehngenia longevitae strain 1933PT, isolated from petroleum reservoir in Azerbaijan.</title>
        <authorList>
            <person name="Grouzdev D.S."/>
            <person name="Bidzhieva S.K."/>
            <person name="Sokolova D.S."/>
            <person name="Tourova T.P."/>
            <person name="Poltaraus A.B."/>
            <person name="Nazina T.N."/>
        </authorList>
    </citation>
    <scope>NUCLEOTIDE SEQUENCE [LARGE SCALE GENOMIC DNA]</scope>
    <source>
        <strain evidence="2 3">1933P</strain>
    </source>
</reference>
<accession>A0A4Z0D7A4</accession>
<protein>
    <recommendedName>
        <fullName evidence="1">Glycosyl hydrolase family 13 catalytic domain-containing protein</fullName>
    </recommendedName>
</protein>
<gene>
    <name evidence="2" type="ORF">E4100_04190</name>
</gene>
<dbReference type="InterPro" id="IPR013780">
    <property type="entry name" value="Glyco_hydro_b"/>
</dbReference>
<dbReference type="Gene3D" id="3.90.400.10">
    <property type="entry name" value="Oligo-1,6-glucosidase, Domain 2"/>
    <property type="match status" value="1"/>
</dbReference>
<name>A0A4Z0D7A4_9FIRM</name>
<dbReference type="PANTHER" id="PTHR10357:SF213">
    <property type="entry name" value="ALPHA AMYLASE CATALYTIC REGION"/>
    <property type="match status" value="1"/>
</dbReference>
<dbReference type="Gene3D" id="3.20.20.80">
    <property type="entry name" value="Glycosidases"/>
    <property type="match status" value="1"/>
</dbReference>
<dbReference type="SMART" id="SM00642">
    <property type="entry name" value="Aamy"/>
    <property type="match status" value="1"/>
</dbReference>
<dbReference type="InterPro" id="IPR045857">
    <property type="entry name" value="O16G_dom_2"/>
</dbReference>
<evidence type="ECO:0000313" key="3">
    <source>
        <dbReference type="Proteomes" id="UP000298381"/>
    </source>
</evidence>
<dbReference type="PANTHER" id="PTHR10357">
    <property type="entry name" value="ALPHA-AMYLASE FAMILY MEMBER"/>
    <property type="match status" value="1"/>
</dbReference>
<sequence>MALNIDKLKELILDDYLKLYPDRISDFNSLLEMIIKNYSLREENQLISNSPEWIHSANTVGMMLYVDLFNNDIEGLVSKTEYFKNLGITLIHLMPLVQPRNGENDGGYAVRDYREVNPKLGNVESLKKAIKIFHDNGIRICIDYVINHTSDDHEWAIKAKSGDKKYQDYYFMYDDYTIPRQYEATMNQVFPKVAPGNFTYVKDLDKWVMTTFYDFQWDLNYRNPKVLEEMTSILLYYTNLGVDMIRLDAIPYIWKTIGTSCRNLPEVHIILKIFRTILAQYSPSTVLLGESIVAPEIITRYFGSEASLECDLLYNASYMVEIWNSLATRDARHISKMPIVNNNLPTEWINYARCHDDIGWGLNEDNLRRLGFDPFLHKQFLIDFYLGSYKDSFSIGELYEYDPVTKDARNCGTLASLAGLEKALLEKDNYKLELALKRINLINSLIILRKGIPMIYSGDEIGLLNNYEYKNDPDKKHDSRWIHRQKFNWEKSYNTEKCDSYERVIFNNLIKLINIRKEINLDSSIKNERAIQVDNKHILVIQQLKENDDNLLLIFNFSEDRQFLSTSQLIRHGINAHMVELLQGKELNLTDDFVQIGPYEFLILKNK</sequence>
<dbReference type="InterPro" id="IPR017853">
    <property type="entry name" value="GH"/>
</dbReference>
<organism evidence="2 3">
    <name type="scientific">Soehngenia longivitae</name>
    <dbReference type="NCBI Taxonomy" id="2562294"/>
    <lineage>
        <taxon>Bacteria</taxon>
        <taxon>Bacillati</taxon>
        <taxon>Bacillota</taxon>
        <taxon>Tissierellia</taxon>
        <taxon>Tissierellales</taxon>
        <taxon>Tissierellaceae</taxon>
        <taxon>Soehngenia</taxon>
    </lineage>
</organism>
<evidence type="ECO:0000313" key="2">
    <source>
        <dbReference type="EMBL" id="TFZ40764.1"/>
    </source>
</evidence>
<dbReference type="AlphaFoldDB" id="A0A4Z0D7A4"/>